<sequence length="297" mass="32961">MDRALGIDVKALVRPEIFALLAAIINGSIGIFTRLAFEFDDKLSPVALAFWKCFLAFLIICLIGFGNRQTKQEIIRHSKHWYQFALLGFLGIFCLYFFETWAFYHASIPLVSFLTYAAGGVTVFLSVFLKERLTLNKVAAFFSIMAGVCCLLLFESDVHGGYLGFILALLGGLGYALFIFISKLLKVGGGVAQLFWLFAFGSLYLSVPYFWDFYLPNGMAWLMIICLVLLPTIGGFYLTTKAIEYGEASKVQIIETSDPLFATLLALIVFGDVLSATGYIGSLLIFIGIIMMMKSSK</sequence>
<keyword evidence="4" id="KW-1185">Reference proteome</keyword>
<proteinExistence type="predicted"/>
<dbReference type="SUPFAM" id="SSF103481">
    <property type="entry name" value="Multidrug resistance efflux transporter EmrE"/>
    <property type="match status" value="2"/>
</dbReference>
<evidence type="ECO:0000313" key="4">
    <source>
        <dbReference type="Proteomes" id="UP001063782"/>
    </source>
</evidence>
<feature type="transmembrane region" description="Helical" evidence="1">
    <location>
        <begin position="135"/>
        <end position="154"/>
    </location>
</feature>
<evidence type="ECO:0000256" key="1">
    <source>
        <dbReference type="SAM" id="Phobius"/>
    </source>
</evidence>
<dbReference type="Pfam" id="PF00892">
    <property type="entry name" value="EamA"/>
    <property type="match status" value="2"/>
</dbReference>
<reference evidence="3" key="1">
    <citation type="submission" date="2021-12" db="EMBL/GenBank/DDBJ databases">
        <title>taxonomy of Moraxella sp. ZY201224.</title>
        <authorList>
            <person name="Li F."/>
        </authorList>
    </citation>
    <scope>NUCLEOTIDE SEQUENCE</scope>
    <source>
        <strain evidence="3">ZY201224</strain>
    </source>
</reference>
<feature type="transmembrane region" description="Helical" evidence="1">
    <location>
        <begin position="194"/>
        <end position="214"/>
    </location>
</feature>
<feature type="transmembrane region" description="Helical" evidence="1">
    <location>
        <begin position="49"/>
        <end position="68"/>
    </location>
</feature>
<organism evidence="3 4">
    <name type="scientific">Moraxella nasicaprae</name>
    <dbReference type="NCBI Taxonomy" id="2904122"/>
    <lineage>
        <taxon>Bacteria</taxon>
        <taxon>Pseudomonadati</taxon>
        <taxon>Pseudomonadota</taxon>
        <taxon>Gammaproteobacteria</taxon>
        <taxon>Moraxellales</taxon>
        <taxon>Moraxellaceae</taxon>
        <taxon>Moraxella</taxon>
    </lineage>
</organism>
<protein>
    <submittedName>
        <fullName evidence="3">DMT family transporter</fullName>
    </submittedName>
</protein>
<keyword evidence="1" id="KW-0472">Membrane</keyword>
<feature type="transmembrane region" description="Helical" evidence="1">
    <location>
        <begin position="104"/>
        <end position="128"/>
    </location>
</feature>
<feature type="transmembrane region" description="Helical" evidence="1">
    <location>
        <begin position="160"/>
        <end position="182"/>
    </location>
</feature>
<keyword evidence="1" id="KW-0812">Transmembrane</keyword>
<dbReference type="PANTHER" id="PTHR22911">
    <property type="entry name" value="ACYL-MALONYL CONDENSING ENZYME-RELATED"/>
    <property type="match status" value="1"/>
</dbReference>
<feature type="domain" description="EamA" evidence="2">
    <location>
        <begin position="16"/>
        <end position="152"/>
    </location>
</feature>
<evidence type="ECO:0000259" key="2">
    <source>
        <dbReference type="Pfam" id="PF00892"/>
    </source>
</evidence>
<feature type="transmembrane region" description="Helical" evidence="1">
    <location>
        <begin position="80"/>
        <end position="98"/>
    </location>
</feature>
<gene>
    <name evidence="3" type="ORF">LU297_03320</name>
</gene>
<feature type="transmembrane region" description="Helical" evidence="1">
    <location>
        <begin position="260"/>
        <end position="293"/>
    </location>
</feature>
<accession>A0ABY6F5X8</accession>
<keyword evidence="1" id="KW-1133">Transmembrane helix</keyword>
<evidence type="ECO:0000313" key="3">
    <source>
        <dbReference type="EMBL" id="UXZ05490.1"/>
    </source>
</evidence>
<dbReference type="Proteomes" id="UP001063782">
    <property type="component" value="Chromosome"/>
</dbReference>
<name>A0ABY6F5X8_9GAMM</name>
<dbReference type="InterPro" id="IPR000620">
    <property type="entry name" value="EamA_dom"/>
</dbReference>
<dbReference type="EMBL" id="CP089977">
    <property type="protein sequence ID" value="UXZ05490.1"/>
    <property type="molecule type" value="Genomic_DNA"/>
</dbReference>
<feature type="transmembrane region" description="Helical" evidence="1">
    <location>
        <begin position="220"/>
        <end position="239"/>
    </location>
</feature>
<dbReference type="RefSeq" id="WP_263076989.1">
    <property type="nucleotide sequence ID" value="NZ_CP089977.1"/>
</dbReference>
<dbReference type="PANTHER" id="PTHR22911:SF79">
    <property type="entry name" value="MOBA-LIKE NTP TRANSFERASE DOMAIN-CONTAINING PROTEIN"/>
    <property type="match status" value="1"/>
</dbReference>
<dbReference type="InterPro" id="IPR037185">
    <property type="entry name" value="EmrE-like"/>
</dbReference>
<feature type="transmembrane region" description="Helical" evidence="1">
    <location>
        <begin position="17"/>
        <end position="37"/>
    </location>
</feature>
<feature type="domain" description="EamA" evidence="2">
    <location>
        <begin position="163"/>
        <end position="293"/>
    </location>
</feature>